<comment type="caution">
    <text evidence="1">The sequence shown here is derived from an EMBL/GenBank/DDBJ whole genome shotgun (WGS) entry which is preliminary data.</text>
</comment>
<evidence type="ECO:0000313" key="2">
    <source>
        <dbReference type="Proteomes" id="UP001458880"/>
    </source>
</evidence>
<accession>A0AAW1M665</accession>
<dbReference type="EMBL" id="JASPKY010000061">
    <property type="protein sequence ID" value="KAK9744151.1"/>
    <property type="molecule type" value="Genomic_DNA"/>
</dbReference>
<proteinExistence type="predicted"/>
<sequence>MVFVSISFALKKKEKYPTGKRAHRRKREYREVTSQNTIVGVTVVKGADKHDIFLIDTSKSAELLLTYQLSSCNTPGGRLVTLVVESLWTTAANSCLAYHEITAKKINIIDFRKAMAKELKKIIIDFRKAKFCGASKLFVVKYTLKGNERR</sequence>
<organism evidence="1 2">
    <name type="scientific">Popillia japonica</name>
    <name type="common">Japanese beetle</name>
    <dbReference type="NCBI Taxonomy" id="7064"/>
    <lineage>
        <taxon>Eukaryota</taxon>
        <taxon>Metazoa</taxon>
        <taxon>Ecdysozoa</taxon>
        <taxon>Arthropoda</taxon>
        <taxon>Hexapoda</taxon>
        <taxon>Insecta</taxon>
        <taxon>Pterygota</taxon>
        <taxon>Neoptera</taxon>
        <taxon>Endopterygota</taxon>
        <taxon>Coleoptera</taxon>
        <taxon>Polyphaga</taxon>
        <taxon>Scarabaeiformia</taxon>
        <taxon>Scarabaeidae</taxon>
        <taxon>Rutelinae</taxon>
        <taxon>Popillia</taxon>
    </lineage>
</organism>
<gene>
    <name evidence="1" type="ORF">QE152_g7986</name>
</gene>
<name>A0AAW1M665_POPJA</name>
<reference evidence="1 2" key="1">
    <citation type="journal article" date="2024" name="BMC Genomics">
        <title>De novo assembly and annotation of Popillia japonica's genome with initial clues to its potential as an invasive pest.</title>
        <authorList>
            <person name="Cucini C."/>
            <person name="Boschi S."/>
            <person name="Funari R."/>
            <person name="Cardaioli E."/>
            <person name="Iannotti N."/>
            <person name="Marturano G."/>
            <person name="Paoli F."/>
            <person name="Bruttini M."/>
            <person name="Carapelli A."/>
            <person name="Frati F."/>
            <person name="Nardi F."/>
        </authorList>
    </citation>
    <scope>NUCLEOTIDE SEQUENCE [LARGE SCALE GENOMIC DNA]</scope>
    <source>
        <strain evidence="1">DMR45628</strain>
    </source>
</reference>
<keyword evidence="2" id="KW-1185">Reference proteome</keyword>
<evidence type="ECO:0000313" key="1">
    <source>
        <dbReference type="EMBL" id="KAK9744151.1"/>
    </source>
</evidence>
<dbReference type="AlphaFoldDB" id="A0AAW1M665"/>
<protein>
    <submittedName>
        <fullName evidence="1">Uncharacterized protein</fullName>
    </submittedName>
</protein>
<dbReference type="Proteomes" id="UP001458880">
    <property type="component" value="Unassembled WGS sequence"/>
</dbReference>